<comment type="caution">
    <text evidence="1">The sequence shown here is derived from an EMBL/GenBank/DDBJ whole genome shotgun (WGS) entry which is preliminary data.</text>
</comment>
<sequence>MHGQDRPLFYLLVSVVLPEDYEPGSLAELDRLGSRFLKDSEINIRTWCWRLFLPPVRSGPWVWIPWFFFPKTQVDA</sequence>
<reference evidence="1 2" key="1">
    <citation type="submission" date="2013-11" db="EMBL/GenBank/DDBJ databases">
        <title>Metagenomic analysis of a methanogenic consortium involved in long chain n-alkane degradation.</title>
        <authorList>
            <person name="Davidova I.A."/>
            <person name="Callaghan A.V."/>
            <person name="Wawrik B."/>
            <person name="Pruitt S."/>
            <person name="Marks C."/>
            <person name="Duncan K.E."/>
            <person name="Suflita J.M."/>
        </authorList>
    </citation>
    <scope>NUCLEOTIDE SEQUENCE [LARGE SCALE GENOMIC DNA]</scope>
    <source>
        <strain evidence="1 2">SPR</strain>
    </source>
</reference>
<dbReference type="InParanoid" id="A0A0D2JNH1"/>
<evidence type="ECO:0000313" key="2">
    <source>
        <dbReference type="Proteomes" id="UP000032233"/>
    </source>
</evidence>
<accession>A0A0D2JNH1</accession>
<protein>
    <submittedName>
        <fullName evidence="1">Uncharacterized protein</fullName>
    </submittedName>
</protein>
<dbReference type="EMBL" id="AZAC01000078">
    <property type="protein sequence ID" value="KIX11015.1"/>
    <property type="molecule type" value="Genomic_DNA"/>
</dbReference>
<proteinExistence type="predicted"/>
<organism evidence="1 2">
    <name type="scientific">Dethiosulfatarculus sandiegensis</name>
    <dbReference type="NCBI Taxonomy" id="1429043"/>
    <lineage>
        <taxon>Bacteria</taxon>
        <taxon>Pseudomonadati</taxon>
        <taxon>Thermodesulfobacteriota</taxon>
        <taxon>Desulfarculia</taxon>
        <taxon>Desulfarculales</taxon>
        <taxon>Desulfarculaceae</taxon>
        <taxon>Dethiosulfatarculus</taxon>
    </lineage>
</organism>
<name>A0A0D2JNH1_9BACT</name>
<dbReference type="Proteomes" id="UP000032233">
    <property type="component" value="Unassembled WGS sequence"/>
</dbReference>
<gene>
    <name evidence="1" type="ORF">X474_27145</name>
</gene>
<dbReference type="AlphaFoldDB" id="A0A0D2JNH1"/>
<evidence type="ECO:0000313" key="1">
    <source>
        <dbReference type="EMBL" id="KIX11015.1"/>
    </source>
</evidence>
<keyword evidence="2" id="KW-1185">Reference proteome</keyword>